<name>A0ABV3BYY5_9ACTN</name>
<feature type="compositionally biased region" description="Low complexity" evidence="1">
    <location>
        <begin position="94"/>
        <end position="104"/>
    </location>
</feature>
<feature type="region of interest" description="Disordered" evidence="1">
    <location>
        <begin position="66"/>
        <end position="85"/>
    </location>
</feature>
<comment type="caution">
    <text evidence="3">The sequence shown here is derived from an EMBL/GenBank/DDBJ whole genome shotgun (WGS) entry which is preliminary data.</text>
</comment>
<dbReference type="Proteomes" id="UP001551176">
    <property type="component" value="Unassembled WGS sequence"/>
</dbReference>
<feature type="transmembrane region" description="Helical" evidence="2">
    <location>
        <begin position="12"/>
        <end position="36"/>
    </location>
</feature>
<keyword evidence="2" id="KW-1133">Transmembrane helix</keyword>
<dbReference type="EMBL" id="JBEYXV010000025">
    <property type="protein sequence ID" value="MEU6826226.1"/>
    <property type="molecule type" value="Genomic_DNA"/>
</dbReference>
<gene>
    <name evidence="3" type="ORF">ABZ921_36910</name>
</gene>
<evidence type="ECO:0000256" key="1">
    <source>
        <dbReference type="SAM" id="MobiDB-lite"/>
    </source>
</evidence>
<feature type="transmembrane region" description="Helical" evidence="2">
    <location>
        <begin position="42"/>
        <end position="63"/>
    </location>
</feature>
<feature type="compositionally biased region" description="Gly residues" evidence="1">
    <location>
        <begin position="68"/>
        <end position="82"/>
    </location>
</feature>
<keyword evidence="2" id="KW-0812">Transmembrane</keyword>
<evidence type="ECO:0000313" key="3">
    <source>
        <dbReference type="EMBL" id="MEU6826226.1"/>
    </source>
</evidence>
<sequence length="163" mass="15300">MAVLAGVRRRGVAWGVAVAGAAAAVGLTLVALLVDLDTADRVASLVGAVAGLAGLGFSAYALVQPDGSGSGGGNGSGNGGGSARVVRARGRGAVAAGGDVTGNAFGASSRTVNGRPGPQPPTPRPSTPGSVGGHVSARGDGAVAAEGDVRGNAFGDGSEADSR</sequence>
<evidence type="ECO:0000313" key="4">
    <source>
        <dbReference type="Proteomes" id="UP001551176"/>
    </source>
</evidence>
<feature type="region of interest" description="Disordered" evidence="1">
    <location>
        <begin position="94"/>
        <end position="163"/>
    </location>
</feature>
<reference evidence="3 4" key="1">
    <citation type="submission" date="2024-06" db="EMBL/GenBank/DDBJ databases">
        <title>The Natural Products Discovery Center: Release of the First 8490 Sequenced Strains for Exploring Actinobacteria Biosynthetic Diversity.</title>
        <authorList>
            <person name="Kalkreuter E."/>
            <person name="Kautsar S.A."/>
            <person name="Yang D."/>
            <person name="Bader C.D."/>
            <person name="Teijaro C.N."/>
            <person name="Fluegel L."/>
            <person name="Davis C.M."/>
            <person name="Simpson J.R."/>
            <person name="Lauterbach L."/>
            <person name="Steele A.D."/>
            <person name="Gui C."/>
            <person name="Meng S."/>
            <person name="Li G."/>
            <person name="Viehrig K."/>
            <person name="Ye F."/>
            <person name="Su P."/>
            <person name="Kiefer A.F."/>
            <person name="Nichols A."/>
            <person name="Cepeda A.J."/>
            <person name="Yan W."/>
            <person name="Fan B."/>
            <person name="Jiang Y."/>
            <person name="Adhikari A."/>
            <person name="Zheng C.-J."/>
            <person name="Schuster L."/>
            <person name="Cowan T.M."/>
            <person name="Smanski M.J."/>
            <person name="Chevrette M.G."/>
            <person name="De Carvalho L.P.S."/>
            <person name="Shen B."/>
        </authorList>
    </citation>
    <scope>NUCLEOTIDE SEQUENCE [LARGE SCALE GENOMIC DNA]</scope>
    <source>
        <strain evidence="3 4">NPDC046838</strain>
    </source>
</reference>
<dbReference type="RefSeq" id="WP_359357269.1">
    <property type="nucleotide sequence ID" value="NZ_JBEYXV010000025.1"/>
</dbReference>
<protein>
    <submittedName>
        <fullName evidence="3">Uncharacterized protein</fullName>
    </submittedName>
</protein>
<keyword evidence="4" id="KW-1185">Reference proteome</keyword>
<evidence type="ECO:0000256" key="2">
    <source>
        <dbReference type="SAM" id="Phobius"/>
    </source>
</evidence>
<proteinExistence type="predicted"/>
<keyword evidence="2" id="KW-0472">Membrane</keyword>
<organism evidence="3 4">
    <name type="scientific">Streptomyces atriruber</name>
    <dbReference type="NCBI Taxonomy" id="545121"/>
    <lineage>
        <taxon>Bacteria</taxon>
        <taxon>Bacillati</taxon>
        <taxon>Actinomycetota</taxon>
        <taxon>Actinomycetes</taxon>
        <taxon>Kitasatosporales</taxon>
        <taxon>Streptomycetaceae</taxon>
        <taxon>Streptomyces</taxon>
    </lineage>
</organism>
<feature type="compositionally biased region" description="Pro residues" evidence="1">
    <location>
        <begin position="117"/>
        <end position="126"/>
    </location>
</feature>
<accession>A0ABV3BYY5</accession>